<gene>
    <name evidence="7" type="ORF">IV02_24020</name>
</gene>
<dbReference type="EMBL" id="JPQT01000130">
    <property type="protein sequence ID" value="KFE47197.1"/>
    <property type="molecule type" value="Genomic_DNA"/>
</dbReference>
<feature type="transmembrane region" description="Helical" evidence="5">
    <location>
        <begin position="347"/>
        <end position="366"/>
    </location>
</feature>
<reference evidence="7 8" key="1">
    <citation type="submission" date="2014-07" db="EMBL/GenBank/DDBJ databases">
        <title>Draft Genome Sequences of Environmental Pseudomonas syringae strains.</title>
        <authorList>
            <person name="Baltrus D.A."/>
            <person name="Berge O."/>
            <person name="Morris C."/>
        </authorList>
    </citation>
    <scope>NUCLEOTIDE SEQUENCE [LARGE SCALE GENOMIC DNA]</scope>
    <source>
        <strain evidence="7 8">CEB003</strain>
    </source>
</reference>
<feature type="transmembrane region" description="Helical" evidence="5">
    <location>
        <begin position="372"/>
        <end position="394"/>
    </location>
</feature>
<dbReference type="InterPro" id="IPR011701">
    <property type="entry name" value="MFS"/>
</dbReference>
<feature type="domain" description="Major facilitator superfamily (MFS) profile" evidence="6">
    <location>
        <begin position="18"/>
        <end position="476"/>
    </location>
</feature>
<evidence type="ECO:0000313" key="8">
    <source>
        <dbReference type="Proteomes" id="UP000028643"/>
    </source>
</evidence>
<evidence type="ECO:0000259" key="6">
    <source>
        <dbReference type="PROSITE" id="PS50850"/>
    </source>
</evidence>
<feature type="transmembrane region" description="Helical" evidence="5">
    <location>
        <begin position="415"/>
        <end position="435"/>
    </location>
</feature>
<dbReference type="GO" id="GO:0016020">
    <property type="term" value="C:membrane"/>
    <property type="evidence" value="ECO:0007669"/>
    <property type="project" value="UniProtKB-SubCell"/>
</dbReference>
<dbReference type="PROSITE" id="PS50850">
    <property type="entry name" value="MFS"/>
    <property type="match status" value="1"/>
</dbReference>
<dbReference type="Gene3D" id="1.20.1250.20">
    <property type="entry name" value="MFS general substrate transporter like domains"/>
    <property type="match status" value="1"/>
</dbReference>
<feature type="transmembrane region" description="Helical" evidence="5">
    <location>
        <begin position="209"/>
        <end position="227"/>
    </location>
</feature>
<dbReference type="InterPro" id="IPR020846">
    <property type="entry name" value="MFS_dom"/>
</dbReference>
<dbReference type="Gene3D" id="1.20.1720.10">
    <property type="entry name" value="Multidrug resistance protein D"/>
    <property type="match status" value="1"/>
</dbReference>
<protein>
    <submittedName>
        <fullName evidence="7">MFS transporter</fullName>
    </submittedName>
</protein>
<sequence>MTSKLDCAPAADSRRWFAFAVLLVGAFLPPLDFFVVNVALPSIRSGLAITPAQVEWVISGYAASYAVFLITGGRLGDLFGRRRVFVAGMAGFGIASLICGLANSPTILICGRVLQGLSAAAMAPQGLASIHALFPEHERSRALAVYGATIGFAAVVAQALGGLLISMNVWGLQWRAVFLINLPIIIAVFIGGIRLLPDTRSQTPAPLDRIGVLLCALTVGLLVVPLVEGREAGWPWWLCLLLLSSPAVAAAFWRHEIALERRGGTPLVSPQLSRAPGLVAGLTGVLFFYVISAFFLTFSIYLQDALGATPLTSGMMFVPFGVGFLIGPLTTPFAIRLFGRFVPAIGMMLEVLGCLILSAAVAIAPAGESPQLALMILAVGLLGFGQGWALPTLIRTVIDRAPPGGSGMISGVVNSALQISAALGVAVLGGVFYALATPAQTPSSLAAGFIASLLGIVACLVVSALLSVYASMPRLPKATAPFGVSVSPNLD</sequence>
<evidence type="ECO:0000256" key="4">
    <source>
        <dbReference type="ARBA" id="ARBA00023136"/>
    </source>
</evidence>
<feature type="transmembrane region" description="Helical" evidence="5">
    <location>
        <begin position="176"/>
        <end position="197"/>
    </location>
</feature>
<feature type="transmembrane region" description="Helical" evidence="5">
    <location>
        <begin position="278"/>
        <end position="302"/>
    </location>
</feature>
<evidence type="ECO:0000256" key="2">
    <source>
        <dbReference type="ARBA" id="ARBA00022692"/>
    </source>
</evidence>
<feature type="transmembrane region" description="Helical" evidence="5">
    <location>
        <begin position="84"/>
        <end position="107"/>
    </location>
</feature>
<keyword evidence="3 5" id="KW-1133">Transmembrane helix</keyword>
<proteinExistence type="predicted"/>
<dbReference type="Proteomes" id="UP000028643">
    <property type="component" value="Unassembled WGS sequence"/>
</dbReference>
<dbReference type="PRINTS" id="PR01036">
    <property type="entry name" value="TCRTETB"/>
</dbReference>
<feature type="transmembrane region" description="Helical" evidence="5">
    <location>
        <begin position="233"/>
        <end position="253"/>
    </location>
</feature>
<evidence type="ECO:0000256" key="3">
    <source>
        <dbReference type="ARBA" id="ARBA00022989"/>
    </source>
</evidence>
<name>A0A085UVI4_PSESX</name>
<feature type="transmembrane region" description="Helical" evidence="5">
    <location>
        <begin position="143"/>
        <end position="170"/>
    </location>
</feature>
<evidence type="ECO:0000313" key="7">
    <source>
        <dbReference type="EMBL" id="KFE47197.1"/>
    </source>
</evidence>
<feature type="transmembrane region" description="Helical" evidence="5">
    <location>
        <begin position="447"/>
        <end position="469"/>
    </location>
</feature>
<dbReference type="GO" id="GO:0022857">
    <property type="term" value="F:transmembrane transporter activity"/>
    <property type="evidence" value="ECO:0007669"/>
    <property type="project" value="InterPro"/>
</dbReference>
<evidence type="ECO:0000256" key="5">
    <source>
        <dbReference type="SAM" id="Phobius"/>
    </source>
</evidence>
<organism evidence="7 8">
    <name type="scientific">Pseudomonas syringae</name>
    <dbReference type="NCBI Taxonomy" id="317"/>
    <lineage>
        <taxon>Bacteria</taxon>
        <taxon>Pseudomonadati</taxon>
        <taxon>Pseudomonadota</taxon>
        <taxon>Gammaproteobacteria</taxon>
        <taxon>Pseudomonadales</taxon>
        <taxon>Pseudomonadaceae</taxon>
        <taxon>Pseudomonas</taxon>
    </lineage>
</organism>
<keyword evidence="2 5" id="KW-0812">Transmembrane</keyword>
<keyword evidence="4 5" id="KW-0472">Membrane</keyword>
<feature type="transmembrane region" description="Helical" evidence="5">
    <location>
        <begin position="56"/>
        <end position="72"/>
    </location>
</feature>
<feature type="transmembrane region" description="Helical" evidence="5">
    <location>
        <begin position="113"/>
        <end position="134"/>
    </location>
</feature>
<dbReference type="CDD" id="cd17321">
    <property type="entry name" value="MFS_MMR_MDR_like"/>
    <property type="match status" value="1"/>
</dbReference>
<feature type="transmembrane region" description="Helical" evidence="5">
    <location>
        <begin position="314"/>
        <end position="335"/>
    </location>
</feature>
<comment type="subcellular location">
    <subcellularLocation>
        <location evidence="1">Membrane</location>
        <topology evidence="1">Multi-pass membrane protein</topology>
    </subcellularLocation>
</comment>
<dbReference type="SUPFAM" id="SSF103473">
    <property type="entry name" value="MFS general substrate transporter"/>
    <property type="match status" value="1"/>
</dbReference>
<dbReference type="AlphaFoldDB" id="A0A085UVI4"/>
<dbReference type="InterPro" id="IPR036259">
    <property type="entry name" value="MFS_trans_sf"/>
</dbReference>
<evidence type="ECO:0000256" key="1">
    <source>
        <dbReference type="ARBA" id="ARBA00004141"/>
    </source>
</evidence>
<dbReference type="PATRIC" id="fig|317.174.peg.4911"/>
<dbReference type="RefSeq" id="WP_047578233.1">
    <property type="nucleotide sequence ID" value="NZ_JPQT01000130.1"/>
</dbReference>
<feature type="transmembrane region" description="Helical" evidence="5">
    <location>
        <begin position="16"/>
        <end position="36"/>
    </location>
</feature>
<comment type="caution">
    <text evidence="7">The sequence shown here is derived from an EMBL/GenBank/DDBJ whole genome shotgun (WGS) entry which is preliminary data.</text>
</comment>
<dbReference type="Pfam" id="PF07690">
    <property type="entry name" value="MFS_1"/>
    <property type="match status" value="1"/>
</dbReference>
<accession>A0A085UVI4</accession>
<dbReference type="PANTHER" id="PTHR42718">
    <property type="entry name" value="MAJOR FACILITATOR SUPERFAMILY MULTIDRUG TRANSPORTER MFSC"/>
    <property type="match status" value="1"/>
</dbReference>
<dbReference type="PANTHER" id="PTHR42718:SF39">
    <property type="entry name" value="ACTINORHODIN TRANSPORTER-RELATED"/>
    <property type="match status" value="1"/>
</dbReference>